<protein>
    <submittedName>
        <fullName evidence="7">Glutamate synthase small subunit</fullName>
        <ecNumber evidence="7">1.4.1.-</ecNumber>
    </submittedName>
    <submittedName>
        <fullName evidence="8">Glutamate synthase subunit beta</fullName>
    </submittedName>
</protein>
<dbReference type="GO" id="GO:0051536">
    <property type="term" value="F:iron-sulfur cluster binding"/>
    <property type="evidence" value="ECO:0007669"/>
    <property type="project" value="InterPro"/>
</dbReference>
<dbReference type="AlphaFoldDB" id="A0A347VR98"/>
<feature type="domain" description="FAD/NAD(P)-binding" evidence="5">
    <location>
        <begin position="382"/>
        <end position="470"/>
    </location>
</feature>
<dbReference type="SUPFAM" id="SSF46548">
    <property type="entry name" value="alpha-helical ferredoxin"/>
    <property type="match status" value="1"/>
</dbReference>
<evidence type="ECO:0000256" key="4">
    <source>
        <dbReference type="ARBA" id="ARBA00029440"/>
    </source>
</evidence>
<gene>
    <name evidence="7" type="primary">gltD</name>
    <name evidence="7" type="ORF">DCO61_01310</name>
    <name evidence="8" type="ORF">LS64_011705</name>
</gene>
<evidence type="ECO:0000313" key="7">
    <source>
        <dbReference type="EMBL" id="MWV68701.1"/>
    </source>
</evidence>
<evidence type="ECO:0000259" key="6">
    <source>
        <dbReference type="Pfam" id="PF14691"/>
    </source>
</evidence>
<organism evidence="8 9">
    <name type="scientific">Helicobacter saguini</name>
    <dbReference type="NCBI Taxonomy" id="1548018"/>
    <lineage>
        <taxon>Bacteria</taxon>
        <taxon>Pseudomonadati</taxon>
        <taxon>Campylobacterota</taxon>
        <taxon>Epsilonproteobacteria</taxon>
        <taxon>Campylobacterales</taxon>
        <taxon>Helicobacteraceae</taxon>
        <taxon>Helicobacter</taxon>
    </lineage>
</organism>
<dbReference type="InterPro" id="IPR028261">
    <property type="entry name" value="DPD_II"/>
</dbReference>
<feature type="domain" description="FAD/NAD(P)-binding" evidence="5">
    <location>
        <begin position="153"/>
        <end position="326"/>
    </location>
</feature>
<dbReference type="RefSeq" id="WP_034573871.1">
    <property type="nucleotide sequence ID" value="NZ_JRMP02000032.1"/>
</dbReference>
<evidence type="ECO:0000256" key="1">
    <source>
        <dbReference type="ARBA" id="ARBA00022605"/>
    </source>
</evidence>
<dbReference type="Proteomes" id="UP000477070">
    <property type="component" value="Unassembled WGS sequence"/>
</dbReference>
<dbReference type="EMBL" id="QBIU01000001">
    <property type="protein sequence ID" value="MWV68701.1"/>
    <property type="molecule type" value="Genomic_DNA"/>
</dbReference>
<dbReference type="Proteomes" id="UP000029714">
    <property type="component" value="Unassembled WGS sequence"/>
</dbReference>
<accession>A0A347VR98</accession>
<evidence type="ECO:0000259" key="5">
    <source>
        <dbReference type="Pfam" id="PF07992"/>
    </source>
</evidence>
<dbReference type="EMBL" id="JRMP02000032">
    <property type="protein sequence ID" value="TLD91614.1"/>
    <property type="molecule type" value="Genomic_DNA"/>
</dbReference>
<proteinExistence type="predicted"/>
<dbReference type="STRING" id="1548018.LS64_14050"/>
<dbReference type="GO" id="GO:0016639">
    <property type="term" value="F:oxidoreductase activity, acting on the CH-NH2 group of donors, NAD or NADP as acceptor"/>
    <property type="evidence" value="ECO:0007669"/>
    <property type="project" value="InterPro"/>
</dbReference>
<dbReference type="InterPro" id="IPR009051">
    <property type="entry name" value="Helical_ferredxn"/>
</dbReference>
<keyword evidence="1" id="KW-0028">Amino-acid biosynthesis</keyword>
<dbReference type="InterPro" id="IPR051394">
    <property type="entry name" value="Glutamate_Synthase"/>
</dbReference>
<dbReference type="InterPro" id="IPR023753">
    <property type="entry name" value="FAD/NAD-binding_dom"/>
</dbReference>
<reference evidence="8 9" key="1">
    <citation type="journal article" date="2014" name="Genome Announc.">
        <title>Draft genome sequences of eight enterohepatic helicobacter species isolated from both laboratory and wild rodents.</title>
        <authorList>
            <person name="Sheh A."/>
            <person name="Shen Z."/>
            <person name="Fox J.G."/>
        </authorList>
    </citation>
    <scope>NUCLEOTIDE SEQUENCE [LARGE SCALE GENOMIC DNA]</scope>
    <source>
        <strain evidence="8 9">MIT 97-6194</strain>
    </source>
</reference>
<dbReference type="Pfam" id="PF07992">
    <property type="entry name" value="Pyr_redox_2"/>
    <property type="match status" value="2"/>
</dbReference>
<dbReference type="OrthoDB" id="9803192at2"/>
<evidence type="ECO:0000313" key="9">
    <source>
        <dbReference type="Proteomes" id="UP000029714"/>
    </source>
</evidence>
<reference evidence="8 9" key="2">
    <citation type="journal article" date="2016" name="Infect. Immun.">
        <title>Helicobacter saguini, a Novel Helicobacter Isolated from Cotton-Top Tamarins with Ulcerative Colitis, Has Proinflammatory Properties and Induces Typhlocolitis and Dysplasia in Gnotobiotic IL-10-/- Mice.</title>
        <authorList>
            <person name="Shen Z."/>
            <person name="Mannion A."/>
            <person name="Whary M.T."/>
            <person name="Muthupalani S."/>
            <person name="Sheh A."/>
            <person name="Feng Y."/>
            <person name="Gong G."/>
            <person name="Vandamme P."/>
            <person name="Holcombe H.R."/>
            <person name="Paster B.J."/>
            <person name="Fox J.G."/>
        </authorList>
    </citation>
    <scope>NUCLEOTIDE SEQUENCE [LARGE SCALE GENOMIC DNA]</scope>
    <source>
        <strain evidence="8 9">MIT 97-6194</strain>
    </source>
</reference>
<feature type="domain" description="Dihydroprymidine dehydrogenase" evidence="6">
    <location>
        <begin position="24"/>
        <end position="138"/>
    </location>
</feature>
<comment type="caution">
    <text evidence="8">The sequence shown here is derived from an EMBL/GenBank/DDBJ whole genome shotgun (WGS) entry which is preliminary data.</text>
</comment>
<keyword evidence="9" id="KW-1185">Reference proteome</keyword>
<dbReference type="SUPFAM" id="SSF51971">
    <property type="entry name" value="Nucleotide-binding domain"/>
    <property type="match status" value="2"/>
</dbReference>
<keyword evidence="2 7" id="KW-0560">Oxidoreductase</keyword>
<reference evidence="8" key="3">
    <citation type="submission" date="2018-04" db="EMBL/GenBank/DDBJ databases">
        <authorList>
            <person name="Sheh A."/>
            <person name="Shen Z."/>
            <person name="Mannion A.J."/>
            <person name="Fox J.G."/>
        </authorList>
    </citation>
    <scope>NUCLEOTIDE SEQUENCE</scope>
    <source>
        <strain evidence="8">MIT 97-6194</strain>
    </source>
</reference>
<evidence type="ECO:0000256" key="3">
    <source>
        <dbReference type="ARBA" id="ARBA00023164"/>
    </source>
</evidence>
<reference evidence="7 10" key="4">
    <citation type="submission" date="2019-12" db="EMBL/GenBank/DDBJ databases">
        <title>Multi-Generational Helicobacter saguini Isolates.</title>
        <authorList>
            <person name="Mannion A."/>
            <person name="Shen Z."/>
            <person name="Fox J.G."/>
        </authorList>
    </citation>
    <scope>NUCLEOTIDE SEQUENCE [LARGE SCALE GENOMIC DNA]</scope>
    <source>
        <strain evidence="7">16-048</strain>
        <strain evidence="10">16-048 (F4)</strain>
    </source>
</reference>
<dbReference type="Gene3D" id="1.10.1060.10">
    <property type="entry name" value="Alpha-helical ferredoxin"/>
    <property type="match status" value="1"/>
</dbReference>
<comment type="pathway">
    <text evidence="4">Amino-acid biosynthesis.</text>
</comment>
<dbReference type="NCBIfam" id="TIGR01317">
    <property type="entry name" value="GOGAT_sm_gam"/>
    <property type="match status" value="1"/>
</dbReference>
<evidence type="ECO:0000313" key="10">
    <source>
        <dbReference type="Proteomes" id="UP000477070"/>
    </source>
</evidence>
<dbReference type="InterPro" id="IPR006005">
    <property type="entry name" value="Glut_synth_ssu1"/>
</dbReference>
<dbReference type="PRINTS" id="PR00419">
    <property type="entry name" value="ADXRDTASE"/>
</dbReference>
<keyword evidence="3" id="KW-0314">Glutamate biosynthesis</keyword>
<name>A0A347VR98_9HELI</name>
<dbReference type="InterPro" id="IPR036188">
    <property type="entry name" value="FAD/NAD-bd_sf"/>
</dbReference>
<dbReference type="PANTHER" id="PTHR43100:SF3">
    <property type="entry name" value="FAD_NAD(P)-BINDING DOMAIN-CONTAINING PROTEIN"/>
    <property type="match status" value="1"/>
</dbReference>
<evidence type="ECO:0000256" key="2">
    <source>
        <dbReference type="ARBA" id="ARBA00023002"/>
    </source>
</evidence>
<sequence length="484" mass="53296">MANPTGFLDYEREEIISLPPLERVKNNHEFHILLDSTKQEDQAKRCMQCGVPFCQAGVMLKNQIIGCPNLNLIPEWNDLLSRKLWDLAYYRLSMTMPFPEITGRICPAPCESSCVCNANNAPVTIRDNELALAEYAFANGLVKPRSIERNGRKVAIVGSGPAGLACANELNLMGFEVEVFERDDRVGGLLMYGIPDAKLEKSVVERRIDVMKKEGIKFHTNHAIDSKVKFDNLLKKFDKVVLALGARKARELNIEGENLKGVYNALDFLTANTKNVLDSKANPLSANLNAKGKNVVVIGSGDTSTDCVAVALRQGAKSVVRLERSPSKPIKRKSSNPWPEPPLVLNTDYGIEEAISLTHHDPREFSTSPKVLKGDKSLQKIITTRLEWSVVDGRRKSSEILNSSKEIKADMVLKAMGFSGVESNVADIFGVAVSRDVIVHNDFATSRPNVYACGDCKIGASLVVTAIKEGRECAKKLAFDMGIH</sequence>
<dbReference type="PANTHER" id="PTHR43100">
    <property type="entry name" value="GLUTAMATE SYNTHASE [NADPH] SMALL CHAIN"/>
    <property type="match status" value="1"/>
</dbReference>
<dbReference type="EC" id="1.4.1.-" evidence="7"/>
<evidence type="ECO:0000313" key="8">
    <source>
        <dbReference type="EMBL" id="TLD91614.1"/>
    </source>
</evidence>
<dbReference type="GO" id="GO:0006537">
    <property type="term" value="P:glutamate biosynthetic process"/>
    <property type="evidence" value="ECO:0007669"/>
    <property type="project" value="UniProtKB-KW"/>
</dbReference>
<dbReference type="Pfam" id="PF14691">
    <property type="entry name" value="Fer4_20"/>
    <property type="match status" value="1"/>
</dbReference>
<dbReference type="Gene3D" id="3.50.50.60">
    <property type="entry name" value="FAD/NAD(P)-binding domain"/>
    <property type="match status" value="2"/>
</dbReference>